<evidence type="ECO:0000313" key="2">
    <source>
        <dbReference type="EMBL" id="MQS38059.1"/>
    </source>
</evidence>
<keyword evidence="3" id="KW-1185">Reference proteome</keyword>
<keyword evidence="1" id="KW-0472">Membrane</keyword>
<keyword evidence="1" id="KW-0812">Transmembrane</keyword>
<organism evidence="2 3">
    <name type="scientific">Streptomyces katsurahamanus</name>
    <dbReference type="NCBI Taxonomy" id="2577098"/>
    <lineage>
        <taxon>Bacteria</taxon>
        <taxon>Bacillati</taxon>
        <taxon>Actinomycetota</taxon>
        <taxon>Actinomycetes</taxon>
        <taxon>Kitasatosporales</taxon>
        <taxon>Streptomycetaceae</taxon>
        <taxon>Streptomyces</taxon>
    </lineage>
</organism>
<accession>A0ABW9NYC0</accession>
<protein>
    <recommendedName>
        <fullName evidence="4">DUF2207 domain-containing protein</fullName>
    </recommendedName>
</protein>
<dbReference type="EMBL" id="VDEQ01000230">
    <property type="protein sequence ID" value="MQS38059.1"/>
    <property type="molecule type" value="Genomic_DNA"/>
</dbReference>
<evidence type="ECO:0000256" key="1">
    <source>
        <dbReference type="SAM" id="Phobius"/>
    </source>
</evidence>
<sequence length="871" mass="96428">MIPQFGILRWHLLSLLLVVVAGWWVLSSGAADAAPRDACQTGGLKARVEAADLDFQHRGRMSTQVHSYMTVKVPDTWPHARDLILGEGSTEQRNAMHCLLRGNEEPGERAAEWRFHNPRVTAGNGWITVEYQAFAWIKQTGPFLIGPWDIDVGEKKWPVVLKPPDALKGADWKRVKVDLGGLGTTHISPEPSSVKDGELVWATGKSPGIRVDVDPPWQRYFVLTHFWLLLSNVGVASWWVCASVVMALAAVRALPRRPSSAEDESGSASRSFRRLAGGIGRALHNEGPRQAVLYWAVLSAAVVLTLLLLMKEIESPSWRALIGIATGLALVLVARPWIRPERPSAQKPGAEKSVAPGGQRRQARVVKVTASGVALLGALMVAAPHLFGQGPVLPPTTQSPGHFGLVLLGLTTLWLGLAAMTAWAWRFAREGGLVREDWTERWDGAPARWVAVVSTVLAAIAAVILGCFWWAMNLDWKRVTWPTERTGNPQEVSAFLVGFPLQSLTWVYAYSWVLAGIALVALLRIRVEKQRSEGNRLQRVSLGPEGPDFLLMAALFAFLVGLRQLVFAGASAAFYGLWFLLIILSLYALRSVGRRRSVLSLADGQFLSQTFGTPERMHELLKRSHEYRNCHHQIYLMEHGRMDGAEREELEEEVREQGRWLSGQGPKHPAEVYSVVDVALAWGPGPHWWDNARHAAKLAFVFGIPASFAVVWLTSFPDHRTWLFTLHTPNGLLEIVAKFCAWQIAWAGAGMVLGALWRVLPGRRSPVRALSLTVAYALPVGVGALLSRITDTELSKALLYVMFMLIILTLTSLWLDMSTFREERQFWPTSFGLLLSIYQLRGIATQTAYVLALMATAAAIWRDLATSVTKQ</sequence>
<proteinExistence type="predicted"/>
<feature type="transmembrane region" description="Helical" evidence="1">
    <location>
        <begin position="698"/>
        <end position="715"/>
    </location>
</feature>
<feature type="transmembrane region" description="Helical" evidence="1">
    <location>
        <begin position="769"/>
        <end position="786"/>
    </location>
</feature>
<evidence type="ECO:0008006" key="4">
    <source>
        <dbReference type="Google" id="ProtNLM"/>
    </source>
</evidence>
<comment type="caution">
    <text evidence="2">The sequence shown here is derived from an EMBL/GenBank/DDBJ whole genome shotgun (WGS) entry which is preliminary data.</text>
</comment>
<feature type="transmembrane region" description="Helical" evidence="1">
    <location>
        <begin position="449"/>
        <end position="472"/>
    </location>
</feature>
<dbReference type="Proteomes" id="UP000460558">
    <property type="component" value="Unassembled WGS sequence"/>
</dbReference>
<name>A0ABW9NYC0_9ACTN</name>
<feature type="transmembrane region" description="Helical" evidence="1">
    <location>
        <begin position="316"/>
        <end position="338"/>
    </location>
</feature>
<keyword evidence="1" id="KW-1133">Transmembrane helix</keyword>
<dbReference type="InterPro" id="IPR046176">
    <property type="entry name" value="DUF6185"/>
</dbReference>
<evidence type="ECO:0000313" key="3">
    <source>
        <dbReference type="Proteomes" id="UP000460558"/>
    </source>
</evidence>
<gene>
    <name evidence="2" type="ORF">FFZ77_21285</name>
</gene>
<feature type="transmembrane region" description="Helical" evidence="1">
    <location>
        <begin position="403"/>
        <end position="428"/>
    </location>
</feature>
<feature type="transmembrane region" description="Helical" evidence="1">
    <location>
        <begin position="548"/>
        <end position="566"/>
    </location>
</feature>
<feature type="transmembrane region" description="Helical" evidence="1">
    <location>
        <begin position="365"/>
        <end position="383"/>
    </location>
</feature>
<dbReference type="Pfam" id="PF19683">
    <property type="entry name" value="DUF6185"/>
    <property type="match status" value="2"/>
</dbReference>
<feature type="transmembrane region" description="Helical" evidence="1">
    <location>
        <begin position="798"/>
        <end position="817"/>
    </location>
</feature>
<dbReference type="RefSeq" id="WP_153485206.1">
    <property type="nucleotide sequence ID" value="NZ_VDEQ01000230.1"/>
</dbReference>
<feature type="transmembrane region" description="Helical" evidence="1">
    <location>
        <begin position="507"/>
        <end position="527"/>
    </location>
</feature>
<reference evidence="2 3" key="1">
    <citation type="submission" date="2019-06" db="EMBL/GenBank/DDBJ databases">
        <title>Comparative genomics and metabolomics analyses of clavulanic acid producing Streptomyces species provides insight into specialized metabolism and evolution of beta-lactam biosynthetic gene clusters.</title>
        <authorList>
            <person name="Moore M.A."/>
            <person name="Cruz-Morales P."/>
            <person name="Barona Gomez F."/>
            <person name="Kapil T."/>
        </authorList>
    </citation>
    <scope>NUCLEOTIDE SEQUENCE [LARGE SCALE GENOMIC DNA]</scope>
    <source>
        <strain evidence="2 3">T-272</strain>
    </source>
</reference>
<feature type="transmembrane region" description="Helical" evidence="1">
    <location>
        <begin position="291"/>
        <end position="310"/>
    </location>
</feature>
<feature type="transmembrane region" description="Helical" evidence="1">
    <location>
        <begin position="572"/>
        <end position="589"/>
    </location>
</feature>
<feature type="transmembrane region" description="Helical" evidence="1">
    <location>
        <begin position="735"/>
        <end position="757"/>
    </location>
</feature>
<feature type="transmembrane region" description="Helical" evidence="1">
    <location>
        <begin position="226"/>
        <end position="251"/>
    </location>
</feature>